<evidence type="ECO:0000313" key="3">
    <source>
        <dbReference type="EMBL" id="MCS0806984.1"/>
    </source>
</evidence>
<proteinExistence type="predicted"/>
<comment type="caution">
    <text evidence="3">The sequence shown here is derived from an EMBL/GenBank/DDBJ whole genome shotgun (WGS) entry which is preliminary data.</text>
</comment>
<dbReference type="SUPFAM" id="SSF49299">
    <property type="entry name" value="PKD domain"/>
    <property type="match status" value="1"/>
</dbReference>
<evidence type="ECO:0000256" key="1">
    <source>
        <dbReference type="SAM" id="SignalP"/>
    </source>
</evidence>
<gene>
    <name evidence="3" type="ORF">NX774_03510</name>
</gene>
<dbReference type="InterPro" id="IPR013783">
    <property type="entry name" value="Ig-like_fold"/>
</dbReference>
<dbReference type="Proteomes" id="UP001206126">
    <property type="component" value="Unassembled WGS sequence"/>
</dbReference>
<dbReference type="RefSeq" id="WP_258820752.1">
    <property type="nucleotide sequence ID" value="NZ_JANUHB010000001.1"/>
</dbReference>
<dbReference type="Gene3D" id="2.60.40.10">
    <property type="entry name" value="Immunoglobulins"/>
    <property type="match status" value="1"/>
</dbReference>
<feature type="chain" id="PRO_5046703155" evidence="1">
    <location>
        <begin position="29"/>
        <end position="507"/>
    </location>
</feature>
<reference evidence="3 4" key="1">
    <citation type="submission" date="2022-08" db="EMBL/GenBank/DDBJ databases">
        <title>Reclassification of Massilia species as members of the genera Telluria, Duganella, Pseudoduganella, Mokoshia gen. nov. and Zemynaea gen. nov. using orthogonal and non-orthogonal genome-based approaches.</title>
        <authorList>
            <person name="Bowman J.P."/>
        </authorList>
    </citation>
    <scope>NUCLEOTIDE SEQUENCE [LARGE SCALE GENOMIC DNA]</scope>
    <source>
        <strain evidence="3 4">JCM 31605</strain>
    </source>
</reference>
<dbReference type="SMART" id="SM00089">
    <property type="entry name" value="PKD"/>
    <property type="match status" value="1"/>
</dbReference>
<dbReference type="InterPro" id="IPR000601">
    <property type="entry name" value="PKD_dom"/>
</dbReference>
<dbReference type="InterPro" id="IPR022409">
    <property type="entry name" value="PKD/Chitinase_dom"/>
</dbReference>
<name>A0ABT2D6S4_9BURK</name>
<keyword evidence="1" id="KW-0732">Signal</keyword>
<dbReference type="NCBIfam" id="TIGR02913">
    <property type="entry name" value="HAF_rpt"/>
    <property type="match status" value="3"/>
</dbReference>
<dbReference type="InterPro" id="IPR035986">
    <property type="entry name" value="PKD_dom_sf"/>
</dbReference>
<keyword evidence="4" id="KW-1185">Reference proteome</keyword>
<feature type="domain" description="PKD" evidence="2">
    <location>
        <begin position="444"/>
        <end position="507"/>
    </location>
</feature>
<evidence type="ECO:0000259" key="2">
    <source>
        <dbReference type="PROSITE" id="PS50093"/>
    </source>
</evidence>
<dbReference type="PROSITE" id="PS50093">
    <property type="entry name" value="PKD"/>
    <property type="match status" value="1"/>
</dbReference>
<dbReference type="Pfam" id="PF18911">
    <property type="entry name" value="PKD_4"/>
    <property type="match status" value="1"/>
</dbReference>
<organism evidence="3 4">
    <name type="scientific">Massilia agilis</name>
    <dbReference type="NCBI Taxonomy" id="1811226"/>
    <lineage>
        <taxon>Bacteria</taxon>
        <taxon>Pseudomonadati</taxon>
        <taxon>Pseudomonadota</taxon>
        <taxon>Betaproteobacteria</taxon>
        <taxon>Burkholderiales</taxon>
        <taxon>Oxalobacteraceae</taxon>
        <taxon>Telluria group</taxon>
        <taxon>Massilia</taxon>
    </lineage>
</organism>
<feature type="signal peptide" evidence="1">
    <location>
        <begin position="1"/>
        <end position="28"/>
    </location>
</feature>
<accession>A0ABT2D6S4</accession>
<sequence>MWHLTQKRFAPSRAMLALALLLAGLADAQTTLSQPAVGASDMQAASMPPAPFYTVVNLGEGFVQRTAINRYGQVAYSIDRSGYFYDGSRIFKIPGIAGASLSLADNLNDKGQVVGGAGVDNTDDIHPFVWSKRTGIRDLRPLDNAAVAEARDINNHGIAVGYSWRNRNSGVPIATLWRGPGHRFELGAPGPGLSFAVAINDAGLVAGNFEVAPGTSHAFAWTRATGFIDIGTLPGGTGSDARAVDEFGEIAGNSGTASGNDHAYLWTRATGIRDLGTAGGDRSLVLGMSSLGRIAGEIFTSGGEHAMTWTHATGMKDIGTLPGGVNARAWAANNYGQVVGDSNLSSQAQAPLHAFIWTAATGMIDLNTRVRHLPNGMLLQSARAISDNGSIVVLTNTGLVLLKPGRCGCGAAVGPITAPDSVAAGTPYFVSTHLVDDDAAAVHSVSWSWGDGSSEPASRAIERGGEGIVNASHVYSTPGTYQVTARVTDDAGHTTTVTRKVVVKGPA</sequence>
<protein>
    <submittedName>
        <fullName evidence="3">PKD domain-containing protein</fullName>
    </submittedName>
</protein>
<evidence type="ECO:0000313" key="4">
    <source>
        <dbReference type="Proteomes" id="UP001206126"/>
    </source>
</evidence>
<dbReference type="CDD" id="cd00146">
    <property type="entry name" value="PKD"/>
    <property type="match status" value="1"/>
</dbReference>
<dbReference type="EMBL" id="JANUHB010000001">
    <property type="protein sequence ID" value="MCS0806984.1"/>
    <property type="molecule type" value="Genomic_DNA"/>
</dbReference>
<dbReference type="InterPro" id="IPR014262">
    <property type="entry name" value="HAF_rpt"/>
</dbReference>